<keyword evidence="4 7" id="KW-0238">DNA-binding</keyword>
<evidence type="ECO:0000256" key="6">
    <source>
        <dbReference type="PROSITE-ProRule" id="PRU00169"/>
    </source>
</evidence>
<evidence type="ECO:0000259" key="8">
    <source>
        <dbReference type="PROSITE" id="PS50110"/>
    </source>
</evidence>
<dbReference type="OrthoDB" id="9802426at2"/>
<gene>
    <name evidence="10" type="ORF">BDD21_5216</name>
</gene>
<keyword evidence="5" id="KW-0804">Transcription</keyword>
<dbReference type="InterPro" id="IPR001789">
    <property type="entry name" value="Sig_transdc_resp-reg_receiver"/>
</dbReference>
<dbReference type="EMBL" id="RBXL01000001">
    <property type="protein sequence ID" value="RKT47615.1"/>
    <property type="molecule type" value="Genomic_DNA"/>
</dbReference>
<evidence type="ECO:0000256" key="2">
    <source>
        <dbReference type="ARBA" id="ARBA00023012"/>
    </source>
</evidence>
<evidence type="ECO:0000313" key="11">
    <source>
        <dbReference type="Proteomes" id="UP000274556"/>
    </source>
</evidence>
<dbReference type="Proteomes" id="UP000274556">
    <property type="component" value="Unassembled WGS sequence"/>
</dbReference>
<evidence type="ECO:0000256" key="3">
    <source>
        <dbReference type="ARBA" id="ARBA00023015"/>
    </source>
</evidence>
<dbReference type="Gene3D" id="3.40.50.2300">
    <property type="match status" value="1"/>
</dbReference>
<sequence length="243" mass="26699">MTSELPLDAPRILLVEDDPVGGRQLLRFLLSFGYEVVLVAGQAAAVEQIAAHGFQGAIVDLTLSDGDGFGVLEDLHRHAPSIPVICISGQGDLSARVQGLKAGFDHYLGKPLEPLELEALLSAALRRQAQEKTPDRRRSSNERWTICTAERCLRLDGKRIIPITDTEQLFLRQLRAAAPATLDRASIIAGLGQSERYYLRARLDTMVSRLRHKIADVTDVPPPFISIYGIGYAWVETTADETS</sequence>
<feature type="domain" description="Response regulatory" evidence="8">
    <location>
        <begin position="11"/>
        <end position="125"/>
    </location>
</feature>
<dbReference type="GO" id="GO:0006355">
    <property type="term" value="P:regulation of DNA-templated transcription"/>
    <property type="evidence" value="ECO:0007669"/>
    <property type="project" value="InterPro"/>
</dbReference>
<keyword evidence="2" id="KW-0902">Two-component regulatory system</keyword>
<accession>A0A495VGP6</accession>
<evidence type="ECO:0000313" key="10">
    <source>
        <dbReference type="EMBL" id="RKT47615.1"/>
    </source>
</evidence>
<dbReference type="InterPro" id="IPR001867">
    <property type="entry name" value="OmpR/PhoB-type_DNA-bd"/>
</dbReference>
<evidence type="ECO:0000256" key="1">
    <source>
        <dbReference type="ARBA" id="ARBA00022553"/>
    </source>
</evidence>
<dbReference type="InterPro" id="IPR039420">
    <property type="entry name" value="WalR-like"/>
</dbReference>
<feature type="DNA-binding region" description="OmpR/PhoB-type" evidence="7">
    <location>
        <begin position="134"/>
        <end position="236"/>
    </location>
</feature>
<dbReference type="PROSITE" id="PS50110">
    <property type="entry name" value="RESPONSE_REGULATORY"/>
    <property type="match status" value="1"/>
</dbReference>
<feature type="modified residue" description="4-aspartylphosphate" evidence="6">
    <location>
        <position position="60"/>
    </location>
</feature>
<dbReference type="PROSITE" id="PS51755">
    <property type="entry name" value="OMPR_PHOB"/>
    <property type="match status" value="1"/>
</dbReference>
<dbReference type="SMART" id="SM00448">
    <property type="entry name" value="REC"/>
    <property type="match status" value="1"/>
</dbReference>
<evidence type="ECO:0000256" key="5">
    <source>
        <dbReference type="ARBA" id="ARBA00023163"/>
    </source>
</evidence>
<dbReference type="PANTHER" id="PTHR48111:SF1">
    <property type="entry name" value="TWO-COMPONENT RESPONSE REGULATOR ORR33"/>
    <property type="match status" value="1"/>
</dbReference>
<keyword evidence="3" id="KW-0805">Transcription regulation</keyword>
<dbReference type="GO" id="GO:0032993">
    <property type="term" value="C:protein-DNA complex"/>
    <property type="evidence" value="ECO:0007669"/>
    <property type="project" value="TreeGrafter"/>
</dbReference>
<reference evidence="10 11" key="1">
    <citation type="submission" date="2018-10" db="EMBL/GenBank/DDBJ databases">
        <title>Genomic Encyclopedia of Archaeal and Bacterial Type Strains, Phase II (KMG-II): from individual species to whole genera.</title>
        <authorList>
            <person name="Goeker M."/>
        </authorList>
    </citation>
    <scope>NUCLEOTIDE SEQUENCE [LARGE SCALE GENOMIC DNA]</scope>
    <source>
        <strain evidence="10 11">DSM 235</strain>
    </source>
</reference>
<evidence type="ECO:0000259" key="9">
    <source>
        <dbReference type="PROSITE" id="PS51755"/>
    </source>
</evidence>
<dbReference type="InterPro" id="IPR036388">
    <property type="entry name" value="WH-like_DNA-bd_sf"/>
</dbReference>
<dbReference type="SUPFAM" id="SSF52172">
    <property type="entry name" value="CheY-like"/>
    <property type="match status" value="1"/>
</dbReference>
<dbReference type="Pfam" id="PF00072">
    <property type="entry name" value="Response_reg"/>
    <property type="match status" value="1"/>
</dbReference>
<dbReference type="PANTHER" id="PTHR48111">
    <property type="entry name" value="REGULATOR OF RPOS"/>
    <property type="match status" value="1"/>
</dbReference>
<dbReference type="GO" id="GO:0000156">
    <property type="term" value="F:phosphorelay response regulator activity"/>
    <property type="evidence" value="ECO:0007669"/>
    <property type="project" value="TreeGrafter"/>
</dbReference>
<dbReference type="GO" id="GO:0000976">
    <property type="term" value="F:transcription cis-regulatory region binding"/>
    <property type="evidence" value="ECO:0007669"/>
    <property type="project" value="TreeGrafter"/>
</dbReference>
<keyword evidence="11" id="KW-1185">Reference proteome</keyword>
<dbReference type="InterPro" id="IPR011006">
    <property type="entry name" value="CheY-like_superfamily"/>
</dbReference>
<dbReference type="Gene3D" id="1.10.10.10">
    <property type="entry name" value="Winged helix-like DNA-binding domain superfamily/Winged helix DNA-binding domain"/>
    <property type="match status" value="1"/>
</dbReference>
<dbReference type="SUPFAM" id="SSF46894">
    <property type="entry name" value="C-terminal effector domain of the bipartite response regulators"/>
    <property type="match status" value="1"/>
</dbReference>
<dbReference type="GO" id="GO:0005829">
    <property type="term" value="C:cytosol"/>
    <property type="evidence" value="ECO:0007669"/>
    <property type="project" value="TreeGrafter"/>
</dbReference>
<evidence type="ECO:0000256" key="7">
    <source>
        <dbReference type="PROSITE-ProRule" id="PRU01091"/>
    </source>
</evidence>
<dbReference type="AlphaFoldDB" id="A0A495VGP6"/>
<proteinExistence type="predicted"/>
<protein>
    <submittedName>
        <fullName evidence="10">DNA-binding response OmpR family regulator</fullName>
    </submittedName>
</protein>
<organism evidence="10 11">
    <name type="scientific">Thiocapsa rosea</name>
    <dbReference type="NCBI Taxonomy" id="69360"/>
    <lineage>
        <taxon>Bacteria</taxon>
        <taxon>Pseudomonadati</taxon>
        <taxon>Pseudomonadota</taxon>
        <taxon>Gammaproteobacteria</taxon>
        <taxon>Chromatiales</taxon>
        <taxon>Chromatiaceae</taxon>
        <taxon>Thiocapsa</taxon>
    </lineage>
</organism>
<comment type="caution">
    <text evidence="10">The sequence shown here is derived from an EMBL/GenBank/DDBJ whole genome shotgun (WGS) entry which is preliminary data.</text>
</comment>
<feature type="domain" description="OmpR/PhoB-type" evidence="9">
    <location>
        <begin position="134"/>
        <end position="236"/>
    </location>
</feature>
<name>A0A495VGP6_9GAMM</name>
<dbReference type="RefSeq" id="WP_120799554.1">
    <property type="nucleotide sequence ID" value="NZ_RBXL01000001.1"/>
</dbReference>
<keyword evidence="1 6" id="KW-0597">Phosphoprotein</keyword>
<evidence type="ECO:0000256" key="4">
    <source>
        <dbReference type="ARBA" id="ARBA00023125"/>
    </source>
</evidence>
<dbReference type="InterPro" id="IPR016032">
    <property type="entry name" value="Sig_transdc_resp-reg_C-effctor"/>
</dbReference>
<dbReference type="SMART" id="SM00862">
    <property type="entry name" value="Trans_reg_C"/>
    <property type="match status" value="1"/>
</dbReference>